<name>A0A6J7M1H8_9ZZZZ</name>
<dbReference type="CDD" id="cd00093">
    <property type="entry name" value="HTH_XRE"/>
    <property type="match status" value="1"/>
</dbReference>
<feature type="domain" description="HTH cro/C1-type" evidence="1">
    <location>
        <begin position="20"/>
        <end position="52"/>
    </location>
</feature>
<dbReference type="Pfam" id="PF01381">
    <property type="entry name" value="HTH_3"/>
    <property type="match status" value="1"/>
</dbReference>
<dbReference type="AlphaFoldDB" id="A0A6J7M1H8"/>
<dbReference type="InterPro" id="IPR001387">
    <property type="entry name" value="Cro/C1-type_HTH"/>
</dbReference>
<dbReference type="SUPFAM" id="SSF47413">
    <property type="entry name" value="lambda repressor-like DNA-binding domains"/>
    <property type="match status" value="1"/>
</dbReference>
<dbReference type="InterPro" id="IPR010982">
    <property type="entry name" value="Lambda_DNA-bd_dom_sf"/>
</dbReference>
<reference evidence="3" key="1">
    <citation type="submission" date="2020-05" db="EMBL/GenBank/DDBJ databases">
        <authorList>
            <person name="Chiriac C."/>
            <person name="Salcher M."/>
            <person name="Ghai R."/>
            <person name="Kavagutti S V."/>
        </authorList>
    </citation>
    <scope>NUCLEOTIDE SEQUENCE</scope>
</reference>
<dbReference type="GO" id="GO:0003677">
    <property type="term" value="F:DNA binding"/>
    <property type="evidence" value="ECO:0007669"/>
    <property type="project" value="InterPro"/>
</dbReference>
<dbReference type="EMBL" id="CAFAAJ010000029">
    <property type="protein sequence ID" value="CAB4795793.1"/>
    <property type="molecule type" value="Genomic_DNA"/>
</dbReference>
<proteinExistence type="predicted"/>
<organism evidence="3">
    <name type="scientific">freshwater metagenome</name>
    <dbReference type="NCBI Taxonomy" id="449393"/>
    <lineage>
        <taxon>unclassified sequences</taxon>
        <taxon>metagenomes</taxon>
        <taxon>ecological metagenomes</taxon>
    </lineage>
</organism>
<accession>A0A6J7M1H8</accession>
<dbReference type="EMBL" id="CAFBON010000008">
    <property type="protein sequence ID" value="CAB4974521.1"/>
    <property type="molecule type" value="Genomic_DNA"/>
</dbReference>
<evidence type="ECO:0000313" key="3">
    <source>
        <dbReference type="EMBL" id="CAB4974521.1"/>
    </source>
</evidence>
<evidence type="ECO:0000313" key="2">
    <source>
        <dbReference type="EMBL" id="CAB4795793.1"/>
    </source>
</evidence>
<protein>
    <submittedName>
        <fullName evidence="3">Unannotated protein</fullName>
    </submittedName>
</protein>
<sequence length="108" mass="11947">MARQYLSSTADAARVFGLQLVSARRQQRRTSTEVAERAGITRVTLSHVEHGEPSVAIGIYFEVAAVLALPLFGAERSELAELAARGEKELALLPRRVRRRVVTVDDNF</sequence>
<dbReference type="PROSITE" id="PS50943">
    <property type="entry name" value="HTH_CROC1"/>
    <property type="match status" value="1"/>
</dbReference>
<evidence type="ECO:0000259" key="1">
    <source>
        <dbReference type="PROSITE" id="PS50943"/>
    </source>
</evidence>
<dbReference type="Gene3D" id="1.10.260.40">
    <property type="entry name" value="lambda repressor-like DNA-binding domains"/>
    <property type="match status" value="1"/>
</dbReference>
<gene>
    <name evidence="2" type="ORF">UFOPK3001_00618</name>
    <name evidence="3" type="ORF">UFOPK3954_00154</name>
</gene>